<keyword evidence="6" id="KW-1133">Transmembrane helix</keyword>
<feature type="transmembrane region" description="Helical" evidence="6">
    <location>
        <begin position="195"/>
        <end position="212"/>
    </location>
</feature>
<evidence type="ECO:0000313" key="8">
    <source>
        <dbReference type="EMBL" id="KAF4387535.1"/>
    </source>
</evidence>
<keyword evidence="6" id="KW-0472">Membrane</keyword>
<evidence type="ECO:0000313" key="9">
    <source>
        <dbReference type="Proteomes" id="UP000525078"/>
    </source>
</evidence>
<evidence type="ECO:0000256" key="3">
    <source>
        <dbReference type="ARBA" id="ARBA00022833"/>
    </source>
</evidence>
<keyword evidence="3" id="KW-0862">Zinc</keyword>
<dbReference type="PROSITE" id="PS51999">
    <property type="entry name" value="ZF_GRF"/>
    <property type="match status" value="1"/>
</dbReference>
<dbReference type="GO" id="GO:0008270">
    <property type="term" value="F:zinc ion binding"/>
    <property type="evidence" value="ECO:0007669"/>
    <property type="project" value="UniProtKB-KW"/>
</dbReference>
<comment type="caution">
    <text evidence="8">The sequence shown here is derived from an EMBL/GenBank/DDBJ whole genome shotgun (WGS) entry which is preliminary data.</text>
</comment>
<evidence type="ECO:0000256" key="5">
    <source>
        <dbReference type="SAM" id="MobiDB-lite"/>
    </source>
</evidence>
<dbReference type="AlphaFoldDB" id="A0A7J6GXB7"/>
<keyword evidence="2 4" id="KW-0863">Zinc-finger</keyword>
<dbReference type="Proteomes" id="UP000525078">
    <property type="component" value="Unassembled WGS sequence"/>
</dbReference>
<dbReference type="EMBL" id="JAATIP010000038">
    <property type="protein sequence ID" value="KAF4387535.1"/>
    <property type="molecule type" value="Genomic_DNA"/>
</dbReference>
<keyword evidence="6" id="KW-0812">Transmembrane</keyword>
<protein>
    <recommendedName>
        <fullName evidence="7">GRF-type domain-containing protein</fullName>
    </recommendedName>
</protein>
<reference evidence="8 9" key="1">
    <citation type="journal article" date="2020" name="bioRxiv">
        <title>Sequence and annotation of 42 cannabis genomes reveals extensive copy number variation in cannabinoid synthesis and pathogen resistance genes.</title>
        <authorList>
            <person name="Mckernan K.J."/>
            <person name="Helbert Y."/>
            <person name="Kane L.T."/>
            <person name="Ebling H."/>
            <person name="Zhang L."/>
            <person name="Liu B."/>
            <person name="Eaton Z."/>
            <person name="Mclaughlin S."/>
            <person name="Kingan S."/>
            <person name="Baybayan P."/>
            <person name="Concepcion G."/>
            <person name="Jordan M."/>
            <person name="Riva A."/>
            <person name="Barbazuk W."/>
            <person name="Harkins T."/>
        </authorList>
    </citation>
    <scope>NUCLEOTIDE SEQUENCE [LARGE SCALE GENOMIC DNA]</scope>
    <source>
        <strain evidence="9">cv. Jamaican Lion 4</strain>
        <tissue evidence="8">Leaf</tissue>
    </source>
</reference>
<organism evidence="8 9">
    <name type="scientific">Cannabis sativa</name>
    <name type="common">Hemp</name>
    <name type="synonym">Marijuana</name>
    <dbReference type="NCBI Taxonomy" id="3483"/>
    <lineage>
        <taxon>Eukaryota</taxon>
        <taxon>Viridiplantae</taxon>
        <taxon>Streptophyta</taxon>
        <taxon>Embryophyta</taxon>
        <taxon>Tracheophyta</taxon>
        <taxon>Spermatophyta</taxon>
        <taxon>Magnoliopsida</taxon>
        <taxon>eudicotyledons</taxon>
        <taxon>Gunneridae</taxon>
        <taxon>Pentapetalae</taxon>
        <taxon>rosids</taxon>
        <taxon>fabids</taxon>
        <taxon>Rosales</taxon>
        <taxon>Cannabaceae</taxon>
        <taxon>Cannabis</taxon>
    </lineage>
</organism>
<evidence type="ECO:0000256" key="4">
    <source>
        <dbReference type="PROSITE-ProRule" id="PRU01343"/>
    </source>
</evidence>
<sequence length="277" mass="31819">MGRWFCDCKPPLEVAIRTSRTMKNPSRMFKCCPIHKRNGGCDFFEWVDREMFRNCGGGCCIHGDWSGHQDLMGYYSVHQRRTIPCSHGVCTSGDVATHCSSHHSHALLEDYNKSTSAFEGGKDNYWIWFLGCVLDWQMVVSPFHLAEQVVNAEVVLGQMYWTHTSLGHLWWVGHPYHHPHQLILQRSYLFQPPQFLYPYCLFYLFLCLWVLVCPLHQPPHQHLVAIPQSHSVEAWLVALEHEAQQLGLLSIPISVSSQASPNKHPSLSTSSFPFCIR</sequence>
<name>A0A7J6GXB7_CANSA</name>
<dbReference type="Pfam" id="PF06839">
    <property type="entry name" value="Zn_ribbon_GRF"/>
    <property type="match status" value="1"/>
</dbReference>
<proteinExistence type="predicted"/>
<accession>A0A7J6GXB7</accession>
<gene>
    <name evidence="8" type="ORF">F8388_011683</name>
</gene>
<evidence type="ECO:0000256" key="6">
    <source>
        <dbReference type="SAM" id="Phobius"/>
    </source>
</evidence>
<keyword evidence="1" id="KW-0479">Metal-binding</keyword>
<feature type="domain" description="GRF-type" evidence="7">
    <location>
        <begin position="6"/>
        <end position="50"/>
    </location>
</feature>
<dbReference type="InterPro" id="IPR010666">
    <property type="entry name" value="Znf_GRF"/>
</dbReference>
<evidence type="ECO:0000256" key="1">
    <source>
        <dbReference type="ARBA" id="ARBA00022723"/>
    </source>
</evidence>
<evidence type="ECO:0000259" key="7">
    <source>
        <dbReference type="PROSITE" id="PS51999"/>
    </source>
</evidence>
<evidence type="ECO:0000256" key="2">
    <source>
        <dbReference type="ARBA" id="ARBA00022771"/>
    </source>
</evidence>
<feature type="region of interest" description="Disordered" evidence="5">
    <location>
        <begin position="258"/>
        <end position="277"/>
    </location>
</feature>